<dbReference type="PANTHER" id="PTHR23132">
    <property type="entry name" value="D-ALANINE--D-ALANINE LIGASE"/>
    <property type="match status" value="1"/>
</dbReference>
<keyword evidence="2" id="KW-0436">Ligase</keyword>
<dbReference type="EMBL" id="CP013187">
    <property type="protein sequence ID" value="ALO41647.1"/>
    <property type="molecule type" value="Genomic_DNA"/>
</dbReference>
<dbReference type="PATRIC" id="fig|161398.10.peg.1151"/>
<dbReference type="GO" id="GO:0008716">
    <property type="term" value="F:D-alanine-D-alanine ligase activity"/>
    <property type="evidence" value="ECO:0007669"/>
    <property type="project" value="InterPro"/>
</dbReference>
<dbReference type="GO" id="GO:0005524">
    <property type="term" value="F:ATP binding"/>
    <property type="evidence" value="ECO:0007669"/>
    <property type="project" value="UniProtKB-UniRule"/>
</dbReference>
<keyword evidence="3" id="KW-0067">ATP-binding</keyword>
<dbReference type="InterPro" id="IPR013815">
    <property type="entry name" value="ATP_grasp_subdomain_1"/>
</dbReference>
<dbReference type="GO" id="GO:0046872">
    <property type="term" value="F:metal ion binding"/>
    <property type="evidence" value="ECO:0007669"/>
    <property type="project" value="InterPro"/>
</dbReference>
<organism evidence="5 6">
    <name type="scientific">Pseudoalteromonas phenolica</name>
    <dbReference type="NCBI Taxonomy" id="161398"/>
    <lineage>
        <taxon>Bacteria</taxon>
        <taxon>Pseudomonadati</taxon>
        <taxon>Pseudomonadota</taxon>
        <taxon>Gammaproteobacteria</taxon>
        <taxon>Alteromonadales</taxon>
        <taxon>Pseudoalteromonadaceae</taxon>
        <taxon>Pseudoalteromonas</taxon>
    </lineage>
</organism>
<evidence type="ECO:0000313" key="6">
    <source>
        <dbReference type="Proteomes" id="UP000061457"/>
    </source>
</evidence>
<evidence type="ECO:0000313" key="5">
    <source>
        <dbReference type="EMBL" id="ALO41647.1"/>
    </source>
</evidence>
<comment type="similarity">
    <text evidence="1">Belongs to the D-alanine--D-alanine ligase family.</text>
</comment>
<dbReference type="PANTHER" id="PTHR23132:SF14">
    <property type="entry name" value="ATP-GRASP DOMAIN-CONTAINING PROTEIN"/>
    <property type="match status" value="1"/>
</dbReference>
<proteinExistence type="inferred from homology"/>
<evidence type="ECO:0000256" key="2">
    <source>
        <dbReference type="ARBA" id="ARBA00022598"/>
    </source>
</evidence>
<dbReference type="KEGG" id="pphe:PP2015_1131"/>
<dbReference type="Gene3D" id="3.30.470.20">
    <property type="entry name" value="ATP-grasp fold, B domain"/>
    <property type="match status" value="1"/>
</dbReference>
<dbReference type="Gene3D" id="3.40.50.20">
    <property type="match status" value="1"/>
</dbReference>
<evidence type="ECO:0000259" key="4">
    <source>
        <dbReference type="PROSITE" id="PS50975"/>
    </source>
</evidence>
<dbReference type="PROSITE" id="PS50975">
    <property type="entry name" value="ATP_GRASP"/>
    <property type="match status" value="1"/>
</dbReference>
<dbReference type="AlphaFoldDB" id="A0A0S2K0P9"/>
<gene>
    <name evidence="5" type="ORF">PP2015_1131</name>
</gene>
<keyword evidence="6" id="KW-1185">Reference proteome</keyword>
<keyword evidence="3" id="KW-0547">Nucleotide-binding</keyword>
<sequence>MSVNTALNTLKLNGRIAVIYSADPAQVGSVIYRSYNTRSWKSYQKVANDIKVGLKQAGFNHVICLADDQHLARQLAENKIDFAWLNTGGMQGADPCCHGAALLESLGIPYVGHTPLNAALMDNKFLFKKLLQQLAIPTAEYVLWHPEKLNTAEELVLRHNKLHFFGDAKLIVKPVSGRASNHVYLVSSLSELNEVCQQVFSHTQSAVLIEQFLPGDEYCASVIPTMGELASPTCFGIYQRNLGPGNSIFTSMDIKPIGTDSIIILSDEQQVHLNETVTAYCRKLFSVLNLYGLFRLDLRMDEQGQLCVLEANPKPDLGAVHNGTGSLVAMGLQELKVSYTQFLDYLVQVSLSHLSLHRTPKYHALLARIGAPCQ</sequence>
<dbReference type="SUPFAM" id="SSF56059">
    <property type="entry name" value="Glutathione synthetase ATP-binding domain-like"/>
    <property type="match status" value="1"/>
</dbReference>
<dbReference type="RefSeq" id="WP_058029372.1">
    <property type="nucleotide sequence ID" value="NZ_CP013187.1"/>
</dbReference>
<dbReference type="InterPro" id="IPR011761">
    <property type="entry name" value="ATP-grasp"/>
</dbReference>
<accession>A0A0S2K0P9</accession>
<evidence type="ECO:0000256" key="1">
    <source>
        <dbReference type="ARBA" id="ARBA00010871"/>
    </source>
</evidence>
<protein>
    <submittedName>
        <fullName evidence="5">D-alanylalanine synthetase</fullName>
    </submittedName>
</protein>
<dbReference type="STRING" id="161398.PP2015_1131"/>
<dbReference type="Gene3D" id="3.30.1490.20">
    <property type="entry name" value="ATP-grasp fold, A domain"/>
    <property type="match status" value="1"/>
</dbReference>
<feature type="domain" description="ATP-grasp" evidence="4">
    <location>
        <begin position="128"/>
        <end position="341"/>
    </location>
</feature>
<dbReference type="Pfam" id="PF07478">
    <property type="entry name" value="Dala_Dala_lig_C"/>
    <property type="match status" value="1"/>
</dbReference>
<dbReference type="OrthoDB" id="9813261at2"/>
<evidence type="ECO:0000256" key="3">
    <source>
        <dbReference type="PROSITE-ProRule" id="PRU00409"/>
    </source>
</evidence>
<name>A0A0S2K0P9_9GAMM</name>
<reference evidence="5 6" key="1">
    <citation type="submission" date="2015-11" db="EMBL/GenBank/DDBJ databases">
        <authorList>
            <person name="Zhang Y."/>
            <person name="Guo Z."/>
        </authorList>
    </citation>
    <scope>NUCLEOTIDE SEQUENCE [LARGE SCALE GENOMIC DNA]</scope>
    <source>
        <strain evidence="5 6">KCTC 12086</strain>
    </source>
</reference>
<dbReference type="Proteomes" id="UP000061457">
    <property type="component" value="Chromosome I"/>
</dbReference>
<dbReference type="InterPro" id="IPR011095">
    <property type="entry name" value="Dala_Dala_lig_C"/>
</dbReference>